<dbReference type="EMBL" id="BDGG01000011">
    <property type="protein sequence ID" value="GAV04574.1"/>
    <property type="molecule type" value="Genomic_DNA"/>
</dbReference>
<feature type="compositionally biased region" description="Polar residues" evidence="1">
    <location>
        <begin position="232"/>
        <end position="241"/>
    </location>
</feature>
<feature type="compositionally biased region" description="Basic and acidic residues" evidence="1">
    <location>
        <begin position="393"/>
        <end position="421"/>
    </location>
</feature>
<feature type="region of interest" description="Disordered" evidence="1">
    <location>
        <begin position="443"/>
        <end position="500"/>
    </location>
</feature>
<accession>A0A1D1VZW7</accession>
<proteinExistence type="predicted"/>
<gene>
    <name evidence="2" type="primary">RvY_14840-1</name>
    <name evidence="2" type="synonym">RvY_14840.1</name>
    <name evidence="2" type="ORF">RvY_14840</name>
</gene>
<organism evidence="2 3">
    <name type="scientific">Ramazzottius varieornatus</name>
    <name type="common">Water bear</name>
    <name type="synonym">Tardigrade</name>
    <dbReference type="NCBI Taxonomy" id="947166"/>
    <lineage>
        <taxon>Eukaryota</taxon>
        <taxon>Metazoa</taxon>
        <taxon>Ecdysozoa</taxon>
        <taxon>Tardigrada</taxon>
        <taxon>Eutardigrada</taxon>
        <taxon>Parachela</taxon>
        <taxon>Hypsibioidea</taxon>
        <taxon>Ramazzottiidae</taxon>
        <taxon>Ramazzottius</taxon>
    </lineage>
</organism>
<evidence type="ECO:0000313" key="2">
    <source>
        <dbReference type="EMBL" id="GAV04574.1"/>
    </source>
</evidence>
<name>A0A1D1VZW7_RAMVA</name>
<feature type="compositionally biased region" description="Polar residues" evidence="1">
    <location>
        <begin position="140"/>
        <end position="154"/>
    </location>
</feature>
<feature type="region of interest" description="Disordered" evidence="1">
    <location>
        <begin position="140"/>
        <end position="248"/>
    </location>
</feature>
<feature type="region of interest" description="Disordered" evidence="1">
    <location>
        <begin position="368"/>
        <end position="422"/>
    </location>
</feature>
<feature type="region of interest" description="Disordered" evidence="1">
    <location>
        <begin position="269"/>
        <end position="301"/>
    </location>
</feature>
<sequence>MDPTFPSETSPTSYVLTKTDFSMGLEDAASNVVSSQNKLKHAHTEGQFNKMSARHVSGMSSGQGGAAENDGQELDGTRRFNSHHMLRSNEAPDLLDLPEENAEQIWLKRSGIQRDDSVVPITGLENEQNIPVDVDSVSVHGQNVSGANEGVSTENESKRHDAGGGELTLSTASITATILKDDDPKAKSQSGTSVKLRRTSSTEDGRDRRQRQSLYSEGEGGLSLAGTALTGDDSSYGQGDNASGKKKKTLTRRLSSFFSKSFRRKSGQSAKRVSYSGSGITAAEEEESSSRPASSFSPTRTELSPGALVQYRQQQLLNFGFTSSLDELLLHEPDSFLFVPLSDSGYFSTDLSQMEKFSMTASTSSHATFGANPLATTSTSSPRQRPPSSEPGLKSRNETVTEQHPPEVMQRKAVEEKESVKKPRRLSFVEGTSIIENINHLVYSPSSDNNGPQSPHSADSSPAYGFGEEDDSAPYGERNVPTTSQSYDQLSNTPRSQVARRAKKLRFKSHPWKWIKSKF</sequence>
<reference evidence="2 3" key="1">
    <citation type="journal article" date="2016" name="Nat. Commun.">
        <title>Extremotolerant tardigrade genome and improved radiotolerance of human cultured cells by tardigrade-unique protein.</title>
        <authorList>
            <person name="Hashimoto T."/>
            <person name="Horikawa D.D."/>
            <person name="Saito Y."/>
            <person name="Kuwahara H."/>
            <person name="Kozuka-Hata H."/>
            <person name="Shin-I T."/>
            <person name="Minakuchi Y."/>
            <person name="Ohishi K."/>
            <person name="Motoyama A."/>
            <person name="Aizu T."/>
            <person name="Enomoto A."/>
            <person name="Kondo K."/>
            <person name="Tanaka S."/>
            <person name="Hara Y."/>
            <person name="Koshikawa S."/>
            <person name="Sagara H."/>
            <person name="Miura T."/>
            <person name="Yokobori S."/>
            <person name="Miyagawa K."/>
            <person name="Suzuki Y."/>
            <person name="Kubo T."/>
            <person name="Oyama M."/>
            <person name="Kohara Y."/>
            <person name="Fujiyama A."/>
            <person name="Arakawa K."/>
            <person name="Katayama T."/>
            <person name="Toyoda A."/>
            <person name="Kunieda T."/>
        </authorList>
    </citation>
    <scope>NUCLEOTIDE SEQUENCE [LARGE SCALE GENOMIC DNA]</scope>
    <source>
        <strain evidence="2 3">YOKOZUNA-1</strain>
    </source>
</reference>
<feature type="compositionally biased region" description="Polar residues" evidence="1">
    <location>
        <begin position="480"/>
        <end position="496"/>
    </location>
</feature>
<dbReference type="OrthoDB" id="10668195at2759"/>
<feature type="compositionally biased region" description="Low complexity" evidence="1">
    <location>
        <begin position="290"/>
        <end position="301"/>
    </location>
</feature>
<dbReference type="Proteomes" id="UP000186922">
    <property type="component" value="Unassembled WGS sequence"/>
</dbReference>
<evidence type="ECO:0000313" key="3">
    <source>
        <dbReference type="Proteomes" id="UP000186922"/>
    </source>
</evidence>
<keyword evidence="3" id="KW-1185">Reference proteome</keyword>
<protein>
    <submittedName>
        <fullName evidence="2">Uncharacterized protein</fullName>
    </submittedName>
</protein>
<evidence type="ECO:0000256" key="1">
    <source>
        <dbReference type="SAM" id="MobiDB-lite"/>
    </source>
</evidence>
<feature type="region of interest" description="Disordered" evidence="1">
    <location>
        <begin position="55"/>
        <end position="76"/>
    </location>
</feature>
<dbReference type="AlphaFoldDB" id="A0A1D1VZW7"/>
<feature type="compositionally biased region" description="Polar residues" evidence="1">
    <location>
        <begin position="444"/>
        <end position="460"/>
    </location>
</feature>
<comment type="caution">
    <text evidence="2">The sequence shown here is derived from an EMBL/GenBank/DDBJ whole genome shotgun (WGS) entry which is preliminary data.</text>
</comment>